<organism evidence="10 11">
    <name type="scientific">Cinchona calisaya</name>
    <dbReference type="NCBI Taxonomy" id="153742"/>
    <lineage>
        <taxon>Eukaryota</taxon>
        <taxon>Viridiplantae</taxon>
        <taxon>Streptophyta</taxon>
        <taxon>Embryophyta</taxon>
        <taxon>Tracheophyta</taxon>
        <taxon>Spermatophyta</taxon>
        <taxon>Magnoliopsida</taxon>
        <taxon>eudicotyledons</taxon>
        <taxon>Gunneridae</taxon>
        <taxon>Pentapetalae</taxon>
        <taxon>asterids</taxon>
        <taxon>lamiids</taxon>
        <taxon>Gentianales</taxon>
        <taxon>Rubiaceae</taxon>
        <taxon>Cinchonoideae</taxon>
        <taxon>Cinchoneae</taxon>
        <taxon>Cinchona</taxon>
    </lineage>
</organism>
<keyword evidence="7 9" id="KW-0503">Monooxygenase</keyword>
<dbReference type="AlphaFoldDB" id="A0ABD2XY54"/>
<accession>A0ABD2XY54</accession>
<dbReference type="PRINTS" id="PR00385">
    <property type="entry name" value="P450"/>
</dbReference>
<comment type="cofactor">
    <cofactor evidence="1 8">
        <name>heme</name>
        <dbReference type="ChEBI" id="CHEBI:30413"/>
    </cofactor>
</comment>
<evidence type="ECO:0000256" key="2">
    <source>
        <dbReference type="ARBA" id="ARBA00010617"/>
    </source>
</evidence>
<keyword evidence="3 8" id="KW-0349">Heme</keyword>
<evidence type="ECO:0000313" key="11">
    <source>
        <dbReference type="Proteomes" id="UP001630127"/>
    </source>
</evidence>
<evidence type="ECO:0000256" key="5">
    <source>
        <dbReference type="ARBA" id="ARBA00023002"/>
    </source>
</evidence>
<dbReference type="InterPro" id="IPR002401">
    <property type="entry name" value="Cyt_P450_E_grp-I"/>
</dbReference>
<dbReference type="PANTHER" id="PTHR47953:SF16">
    <property type="entry name" value="CYTOCHROME P450 71D8"/>
    <property type="match status" value="1"/>
</dbReference>
<keyword evidence="4 8" id="KW-0479">Metal-binding</keyword>
<comment type="similarity">
    <text evidence="2 9">Belongs to the cytochrome P450 family.</text>
</comment>
<evidence type="ECO:0000256" key="8">
    <source>
        <dbReference type="PIRSR" id="PIRSR602401-1"/>
    </source>
</evidence>
<dbReference type="GO" id="GO:0046872">
    <property type="term" value="F:metal ion binding"/>
    <property type="evidence" value="ECO:0007669"/>
    <property type="project" value="UniProtKB-KW"/>
</dbReference>
<keyword evidence="5 9" id="KW-0560">Oxidoreductase</keyword>
<sequence>DIFTAGTDTSSATTEWAMSELMKDPTVMAKAQAEIRQVCRGKKTIEEADIQKLNYLKMVIKETLRLHPPIPLLPRASRENRVVSGYMIPDKAQVLVNIWAIGRDPQYWDDPECFKPERFEKKSIDYVGNQYEYLPFGTGRRTCPGITFGIANVEIPLAHLLYHFDWTLPHKMKPEDLDMDETAGITAGRKNSLYLVATEYHG</sequence>
<keyword evidence="6 8" id="KW-0408">Iron</keyword>
<evidence type="ECO:0000256" key="4">
    <source>
        <dbReference type="ARBA" id="ARBA00022723"/>
    </source>
</evidence>
<dbReference type="FunFam" id="1.10.630.10:FF:000126">
    <property type="entry name" value="Predicted protein"/>
    <property type="match status" value="1"/>
</dbReference>
<dbReference type="Gene3D" id="1.10.630.10">
    <property type="entry name" value="Cytochrome P450"/>
    <property type="match status" value="1"/>
</dbReference>
<feature type="binding site" description="axial binding residue" evidence="8">
    <location>
        <position position="143"/>
    </location>
    <ligand>
        <name>heme</name>
        <dbReference type="ChEBI" id="CHEBI:30413"/>
    </ligand>
    <ligandPart>
        <name>Fe</name>
        <dbReference type="ChEBI" id="CHEBI:18248"/>
    </ligandPart>
</feature>
<evidence type="ECO:0000256" key="7">
    <source>
        <dbReference type="ARBA" id="ARBA00023033"/>
    </source>
</evidence>
<dbReference type="InterPro" id="IPR017972">
    <property type="entry name" value="Cyt_P450_CS"/>
</dbReference>
<dbReference type="Pfam" id="PF00067">
    <property type="entry name" value="p450"/>
    <property type="match status" value="1"/>
</dbReference>
<dbReference type="PANTHER" id="PTHR47953">
    <property type="entry name" value="OS08G0105600 PROTEIN"/>
    <property type="match status" value="1"/>
</dbReference>
<dbReference type="PRINTS" id="PR00463">
    <property type="entry name" value="EP450I"/>
</dbReference>
<protein>
    <recommendedName>
        <fullName evidence="12">Cytochrome P450</fullName>
    </recommendedName>
</protein>
<dbReference type="PROSITE" id="PS00086">
    <property type="entry name" value="CYTOCHROME_P450"/>
    <property type="match status" value="1"/>
</dbReference>
<dbReference type="Proteomes" id="UP001630127">
    <property type="component" value="Unassembled WGS sequence"/>
</dbReference>
<dbReference type="InterPro" id="IPR036396">
    <property type="entry name" value="Cyt_P450_sf"/>
</dbReference>
<evidence type="ECO:0000256" key="9">
    <source>
        <dbReference type="RuleBase" id="RU000461"/>
    </source>
</evidence>
<evidence type="ECO:0000256" key="3">
    <source>
        <dbReference type="ARBA" id="ARBA00022617"/>
    </source>
</evidence>
<feature type="non-terminal residue" evidence="10">
    <location>
        <position position="1"/>
    </location>
</feature>
<comment type="caution">
    <text evidence="10">The sequence shown here is derived from an EMBL/GenBank/DDBJ whole genome shotgun (WGS) entry which is preliminary data.</text>
</comment>
<dbReference type="EMBL" id="JBJUIK010000017">
    <property type="protein sequence ID" value="KAL3498415.1"/>
    <property type="molecule type" value="Genomic_DNA"/>
</dbReference>
<dbReference type="InterPro" id="IPR052306">
    <property type="entry name" value="CYP450_71D"/>
</dbReference>
<evidence type="ECO:0008006" key="12">
    <source>
        <dbReference type="Google" id="ProtNLM"/>
    </source>
</evidence>
<dbReference type="GO" id="GO:0004497">
    <property type="term" value="F:monooxygenase activity"/>
    <property type="evidence" value="ECO:0007669"/>
    <property type="project" value="UniProtKB-KW"/>
</dbReference>
<dbReference type="GO" id="GO:0016705">
    <property type="term" value="F:oxidoreductase activity, acting on paired donors, with incorporation or reduction of molecular oxygen"/>
    <property type="evidence" value="ECO:0007669"/>
    <property type="project" value="UniProtKB-ARBA"/>
</dbReference>
<evidence type="ECO:0000256" key="1">
    <source>
        <dbReference type="ARBA" id="ARBA00001971"/>
    </source>
</evidence>
<gene>
    <name evidence="10" type="ORF">ACH5RR_041147</name>
</gene>
<evidence type="ECO:0000313" key="10">
    <source>
        <dbReference type="EMBL" id="KAL3498415.1"/>
    </source>
</evidence>
<reference evidence="10 11" key="1">
    <citation type="submission" date="2024-11" db="EMBL/GenBank/DDBJ databases">
        <title>A near-complete genome assembly of Cinchona calisaya.</title>
        <authorList>
            <person name="Lian D.C."/>
            <person name="Zhao X.W."/>
            <person name="Wei L."/>
        </authorList>
    </citation>
    <scope>NUCLEOTIDE SEQUENCE [LARGE SCALE GENOMIC DNA]</scope>
    <source>
        <tissue evidence="10">Nenye</tissue>
    </source>
</reference>
<name>A0ABD2XY54_9GENT</name>
<evidence type="ECO:0000256" key="6">
    <source>
        <dbReference type="ARBA" id="ARBA00023004"/>
    </source>
</evidence>
<keyword evidence="11" id="KW-1185">Reference proteome</keyword>
<dbReference type="InterPro" id="IPR001128">
    <property type="entry name" value="Cyt_P450"/>
</dbReference>
<dbReference type="SUPFAM" id="SSF48264">
    <property type="entry name" value="Cytochrome P450"/>
    <property type="match status" value="1"/>
</dbReference>
<proteinExistence type="inferred from homology"/>